<protein>
    <submittedName>
        <fullName evidence="3">Lysophospholipase L1-like esterase</fullName>
    </submittedName>
</protein>
<evidence type="ECO:0000313" key="3">
    <source>
        <dbReference type="EMBL" id="PRY65911.1"/>
    </source>
</evidence>
<gene>
    <name evidence="3" type="ORF">B0I08_10959</name>
</gene>
<dbReference type="Proteomes" id="UP000237983">
    <property type="component" value="Unassembled WGS sequence"/>
</dbReference>
<reference evidence="3 4" key="1">
    <citation type="submission" date="2018-03" db="EMBL/GenBank/DDBJ databases">
        <title>Genomic Encyclopedia of Type Strains, Phase III (KMG-III): the genomes of soil and plant-associated and newly described type strains.</title>
        <authorList>
            <person name="Whitman W."/>
        </authorList>
    </citation>
    <scope>NUCLEOTIDE SEQUENCE [LARGE SCALE GENOMIC DNA]</scope>
    <source>
        <strain evidence="3 4">CGMCC 1.12484</strain>
    </source>
</reference>
<dbReference type="InterPro" id="IPR036514">
    <property type="entry name" value="SGNH_hydro_sf"/>
</dbReference>
<keyword evidence="1" id="KW-0472">Membrane</keyword>
<sequence length="247" mass="26452">MGHGKRAKERNGMSVKQVAMVSGVVVLIVIVGVVIAIAVNTSRGGNAAAPPSGTGTGATGTGETVAFYGDSYTLGTGASDLCNRWSTVVSAERNWREVNPSVNGLGFVNNRSAFDGNDLPEAIIASDPDIVFVTMGLNDNFSFASRSEQIEQQITDDLTRLKRALPDARFIVVEPFWYTDERPESVETIIGWVAAAAAAIDADYIAGASRWIEGHPEWMASDGLHPNDEGYAEMAKRMDEELRALGL</sequence>
<dbReference type="SUPFAM" id="SSF52266">
    <property type="entry name" value="SGNH hydrolase"/>
    <property type="match status" value="1"/>
</dbReference>
<feature type="domain" description="SGNH hydrolase-type esterase" evidence="2">
    <location>
        <begin position="67"/>
        <end position="232"/>
    </location>
</feature>
<dbReference type="InterPro" id="IPR013830">
    <property type="entry name" value="SGNH_hydro"/>
</dbReference>
<dbReference type="InterPro" id="IPR051532">
    <property type="entry name" value="Ester_Hydrolysis_Enzymes"/>
</dbReference>
<comment type="caution">
    <text evidence="3">The sequence shown here is derived from an EMBL/GenBank/DDBJ whole genome shotgun (WGS) entry which is preliminary data.</text>
</comment>
<dbReference type="Gene3D" id="3.40.50.1110">
    <property type="entry name" value="SGNH hydrolase"/>
    <property type="match status" value="1"/>
</dbReference>
<name>A0A2T0V6Y6_9MICO</name>
<dbReference type="AlphaFoldDB" id="A0A2T0V6Y6"/>
<dbReference type="PANTHER" id="PTHR30383">
    <property type="entry name" value="THIOESTERASE 1/PROTEASE 1/LYSOPHOSPHOLIPASE L1"/>
    <property type="match status" value="1"/>
</dbReference>
<accession>A0A2T0V6Y6</accession>
<feature type="transmembrane region" description="Helical" evidence="1">
    <location>
        <begin position="20"/>
        <end position="39"/>
    </location>
</feature>
<evidence type="ECO:0000313" key="4">
    <source>
        <dbReference type="Proteomes" id="UP000237983"/>
    </source>
</evidence>
<organism evidence="3 4">
    <name type="scientific">Glaciihabitans tibetensis</name>
    <dbReference type="NCBI Taxonomy" id="1266600"/>
    <lineage>
        <taxon>Bacteria</taxon>
        <taxon>Bacillati</taxon>
        <taxon>Actinomycetota</taxon>
        <taxon>Actinomycetes</taxon>
        <taxon>Micrococcales</taxon>
        <taxon>Microbacteriaceae</taxon>
        <taxon>Glaciihabitans</taxon>
    </lineage>
</organism>
<dbReference type="Pfam" id="PF13472">
    <property type="entry name" value="Lipase_GDSL_2"/>
    <property type="match status" value="1"/>
</dbReference>
<dbReference type="CDD" id="cd00229">
    <property type="entry name" value="SGNH_hydrolase"/>
    <property type="match status" value="1"/>
</dbReference>
<proteinExistence type="predicted"/>
<dbReference type="EMBL" id="PVTL01000009">
    <property type="protein sequence ID" value="PRY65911.1"/>
    <property type="molecule type" value="Genomic_DNA"/>
</dbReference>
<keyword evidence="4" id="KW-1185">Reference proteome</keyword>
<keyword evidence="1" id="KW-0812">Transmembrane</keyword>
<dbReference type="PANTHER" id="PTHR30383:SF29">
    <property type="entry name" value="SGNH HYDROLASE-TYPE ESTERASE DOMAIN-CONTAINING PROTEIN"/>
    <property type="match status" value="1"/>
</dbReference>
<evidence type="ECO:0000256" key="1">
    <source>
        <dbReference type="SAM" id="Phobius"/>
    </source>
</evidence>
<evidence type="ECO:0000259" key="2">
    <source>
        <dbReference type="Pfam" id="PF13472"/>
    </source>
</evidence>
<keyword evidence="1" id="KW-1133">Transmembrane helix</keyword>